<dbReference type="EMBL" id="QYUO01000001">
    <property type="protein sequence ID" value="RJF97250.1"/>
    <property type="molecule type" value="Genomic_DNA"/>
</dbReference>
<dbReference type="Proteomes" id="UP000265955">
    <property type="component" value="Unassembled WGS sequence"/>
</dbReference>
<name>A0A3A3FP62_9BURK</name>
<keyword evidence="2" id="KW-1185">Reference proteome</keyword>
<evidence type="ECO:0000313" key="2">
    <source>
        <dbReference type="Proteomes" id="UP000265955"/>
    </source>
</evidence>
<evidence type="ECO:0000313" key="1">
    <source>
        <dbReference type="EMBL" id="RJF97250.1"/>
    </source>
</evidence>
<reference evidence="2" key="1">
    <citation type="submission" date="2018-09" db="EMBL/GenBank/DDBJ databases">
        <authorList>
            <person name="Zhu H."/>
        </authorList>
    </citation>
    <scope>NUCLEOTIDE SEQUENCE [LARGE SCALE GENOMIC DNA]</scope>
    <source>
        <strain evidence="2">K1R23-30</strain>
    </source>
</reference>
<dbReference type="OrthoDB" id="8719097at2"/>
<dbReference type="AlphaFoldDB" id="A0A3A3FP62"/>
<proteinExistence type="predicted"/>
<gene>
    <name evidence="1" type="ORF">D3871_00895</name>
</gene>
<sequence>MPHLLSCYYLDEPLTEQELQFVHQALVGPWARFPNGASALLQKRVPAVLPLPDTDGNYVQSREERAEGVRANLRHAGIRADNGRQVLWVMPRDSDWDAIFQFAIREETGFAPFVAQRWFDEGGQRTRGAVRVVNTEILLRGL</sequence>
<organism evidence="1 2">
    <name type="scientific">Noviherbaspirillum saxi</name>
    <dbReference type="NCBI Taxonomy" id="2320863"/>
    <lineage>
        <taxon>Bacteria</taxon>
        <taxon>Pseudomonadati</taxon>
        <taxon>Pseudomonadota</taxon>
        <taxon>Betaproteobacteria</taxon>
        <taxon>Burkholderiales</taxon>
        <taxon>Oxalobacteraceae</taxon>
        <taxon>Noviherbaspirillum</taxon>
    </lineage>
</organism>
<dbReference type="RefSeq" id="WP_119767200.1">
    <property type="nucleotide sequence ID" value="NZ_QYUO01000001.1"/>
</dbReference>
<accession>A0A3A3FP62</accession>
<comment type="caution">
    <text evidence="1">The sequence shown here is derived from an EMBL/GenBank/DDBJ whole genome shotgun (WGS) entry which is preliminary data.</text>
</comment>
<protein>
    <submittedName>
        <fullName evidence="1">Uncharacterized protein</fullName>
    </submittedName>
</protein>